<comment type="cofactor">
    <cofactor evidence="2">
        <name>Fe cation</name>
        <dbReference type="ChEBI" id="CHEBI:24875"/>
    </cofactor>
    <text evidence="2">Binds 1 Fe cation per subunit.</text>
</comment>
<evidence type="ECO:0000256" key="2">
    <source>
        <dbReference type="PIRSR" id="PIRSR006232-1"/>
    </source>
</evidence>
<sequence length="303" mass="33759">MTDRHGVLPQRLPARSKEVGGVPVSRALPVKDRRLIGAWCFLDHAGPAVFKGQDGMKVGPHPHTGLQTFTWMLEGEILHRDSLGSEQIIRPGQVNLMTAGHGITHTEDSAGRHPRLHAAQLWIALPPAESEMPPRFDHYPDLPVWNVDQVRFTLLAGEYGERCSPVLHFSALVGIDLQAQQSAQTTLNTRPDFEYGIFILEGQLTYCDEIYTTNELVYLGEGLSSLTLTLMKGTRILLLGGAPMQEKIMLWWNFAGYNSQSLQQAVSDWNSGDVRFGVIENECREPLPAPLYPVAHRHSDPQI</sequence>
<dbReference type="InterPro" id="IPR011051">
    <property type="entry name" value="RmlC_Cupin_sf"/>
</dbReference>
<dbReference type="PIRSF" id="PIRSF006232">
    <property type="entry name" value="Pirin"/>
    <property type="match status" value="1"/>
</dbReference>
<keyword evidence="2" id="KW-0408">Iron</keyword>
<keyword evidence="2" id="KW-0479">Metal-binding</keyword>
<protein>
    <submittedName>
        <fullName evidence="7">Quercetin 2,3-dioxygenase</fullName>
    </submittedName>
</protein>
<feature type="binding site" evidence="2">
    <location>
        <position position="63"/>
    </location>
    <ligand>
        <name>Fe cation</name>
        <dbReference type="ChEBI" id="CHEBI:24875"/>
    </ligand>
</feature>
<evidence type="ECO:0000256" key="1">
    <source>
        <dbReference type="ARBA" id="ARBA00008416"/>
    </source>
</evidence>
<dbReference type="Pfam" id="PF05726">
    <property type="entry name" value="Pirin_C"/>
    <property type="match status" value="1"/>
</dbReference>
<dbReference type="InterPro" id="IPR003829">
    <property type="entry name" value="Pirin_N_dom"/>
</dbReference>
<comment type="caution">
    <text evidence="7">The sequence shown here is derived from an EMBL/GenBank/DDBJ whole genome shotgun (WGS) entry which is preliminary data.</text>
</comment>
<reference evidence="7 8" key="1">
    <citation type="submission" date="2016-06" db="EMBL/GenBank/DDBJ databases">
        <authorList>
            <person name="Kjaerup R.B."/>
            <person name="Dalgaard T.S."/>
            <person name="Juul-Madsen H.R."/>
        </authorList>
    </citation>
    <scope>NUCLEOTIDE SEQUENCE [LARGE SCALE GENOMIC DNA]</scope>
    <source>
        <strain evidence="7 8">GCSL-Mp3</strain>
    </source>
</reference>
<dbReference type="RefSeq" id="WP_067421444.1">
    <property type="nucleotide sequence ID" value="NZ_LZEX01000002.1"/>
</dbReference>
<name>A0A1B8HMT7_9GAMM</name>
<gene>
    <name evidence="7" type="ORF">AYY17_14575</name>
</gene>
<feature type="domain" description="Pirin C-terminal" evidence="6">
    <location>
        <begin position="175"/>
        <end position="273"/>
    </location>
</feature>
<feature type="domain" description="Pirin N-terminal" evidence="5">
    <location>
        <begin position="24"/>
        <end position="123"/>
    </location>
</feature>
<evidence type="ECO:0000259" key="6">
    <source>
        <dbReference type="Pfam" id="PF05726"/>
    </source>
</evidence>
<evidence type="ECO:0000313" key="7">
    <source>
        <dbReference type="EMBL" id="OBU10749.1"/>
    </source>
</evidence>
<evidence type="ECO:0000256" key="4">
    <source>
        <dbReference type="SAM" id="MobiDB-lite"/>
    </source>
</evidence>
<comment type="similarity">
    <text evidence="1 3">Belongs to the pirin family.</text>
</comment>
<evidence type="ECO:0000259" key="5">
    <source>
        <dbReference type="Pfam" id="PF02678"/>
    </source>
</evidence>
<dbReference type="SUPFAM" id="SSF51182">
    <property type="entry name" value="RmlC-like cupins"/>
    <property type="match status" value="1"/>
</dbReference>
<dbReference type="AlphaFoldDB" id="A0A1B8HMT7"/>
<feature type="binding site" evidence="2">
    <location>
        <position position="105"/>
    </location>
    <ligand>
        <name>Fe cation</name>
        <dbReference type="ChEBI" id="CHEBI:24875"/>
    </ligand>
</feature>
<feature type="binding site" evidence="2">
    <location>
        <position position="107"/>
    </location>
    <ligand>
        <name>Fe cation</name>
        <dbReference type="ChEBI" id="CHEBI:24875"/>
    </ligand>
</feature>
<dbReference type="Gene3D" id="2.60.120.10">
    <property type="entry name" value="Jelly Rolls"/>
    <property type="match status" value="2"/>
</dbReference>
<keyword evidence="7" id="KW-0223">Dioxygenase</keyword>
<dbReference type="GO" id="GO:0051213">
    <property type="term" value="F:dioxygenase activity"/>
    <property type="evidence" value="ECO:0007669"/>
    <property type="project" value="UniProtKB-KW"/>
</dbReference>
<keyword evidence="7" id="KW-0560">Oxidoreductase</keyword>
<dbReference type="InterPro" id="IPR014710">
    <property type="entry name" value="RmlC-like_jellyroll"/>
</dbReference>
<dbReference type="InterPro" id="IPR012093">
    <property type="entry name" value="Pirin"/>
</dbReference>
<evidence type="ECO:0000313" key="8">
    <source>
        <dbReference type="Proteomes" id="UP000092247"/>
    </source>
</evidence>
<dbReference type="CDD" id="cd02909">
    <property type="entry name" value="cupin_pirin_N"/>
    <property type="match status" value="1"/>
</dbReference>
<feature type="binding site" evidence="2">
    <location>
        <position position="61"/>
    </location>
    <ligand>
        <name>Fe cation</name>
        <dbReference type="ChEBI" id="CHEBI:24875"/>
    </ligand>
</feature>
<accession>A0A1B8HMT7</accession>
<evidence type="ECO:0000256" key="3">
    <source>
        <dbReference type="RuleBase" id="RU003457"/>
    </source>
</evidence>
<dbReference type="STRING" id="368603.AYY16_18425"/>
<dbReference type="Pfam" id="PF02678">
    <property type="entry name" value="Pirin"/>
    <property type="match status" value="1"/>
</dbReference>
<dbReference type="GO" id="GO:0046872">
    <property type="term" value="F:metal ion binding"/>
    <property type="evidence" value="ECO:0007669"/>
    <property type="project" value="UniProtKB-KW"/>
</dbReference>
<dbReference type="PANTHER" id="PTHR13903">
    <property type="entry name" value="PIRIN-RELATED"/>
    <property type="match status" value="1"/>
</dbReference>
<dbReference type="InterPro" id="IPR008778">
    <property type="entry name" value="Pirin_C_dom"/>
</dbReference>
<dbReference type="PANTHER" id="PTHR13903:SF8">
    <property type="entry name" value="PIRIN"/>
    <property type="match status" value="1"/>
</dbReference>
<dbReference type="Proteomes" id="UP000092247">
    <property type="component" value="Unassembled WGS sequence"/>
</dbReference>
<proteinExistence type="inferred from homology"/>
<dbReference type="EMBL" id="LZEX01000002">
    <property type="protein sequence ID" value="OBU10749.1"/>
    <property type="molecule type" value="Genomic_DNA"/>
</dbReference>
<dbReference type="CDD" id="cd02247">
    <property type="entry name" value="cupin_pirin_C"/>
    <property type="match status" value="1"/>
</dbReference>
<organism evidence="7 8">
    <name type="scientific">Morganella psychrotolerans</name>
    <dbReference type="NCBI Taxonomy" id="368603"/>
    <lineage>
        <taxon>Bacteria</taxon>
        <taxon>Pseudomonadati</taxon>
        <taxon>Pseudomonadota</taxon>
        <taxon>Gammaproteobacteria</taxon>
        <taxon>Enterobacterales</taxon>
        <taxon>Morganellaceae</taxon>
        <taxon>Morganella</taxon>
    </lineage>
</organism>
<feature type="region of interest" description="Disordered" evidence="4">
    <location>
        <begin position="1"/>
        <end position="20"/>
    </location>
</feature>